<organism evidence="2 3">
    <name type="scientific">Marasmius tenuissimus</name>
    <dbReference type="NCBI Taxonomy" id="585030"/>
    <lineage>
        <taxon>Eukaryota</taxon>
        <taxon>Fungi</taxon>
        <taxon>Dikarya</taxon>
        <taxon>Basidiomycota</taxon>
        <taxon>Agaricomycotina</taxon>
        <taxon>Agaricomycetes</taxon>
        <taxon>Agaricomycetidae</taxon>
        <taxon>Agaricales</taxon>
        <taxon>Marasmiineae</taxon>
        <taxon>Marasmiaceae</taxon>
        <taxon>Marasmius</taxon>
    </lineage>
</organism>
<reference evidence="2 3" key="1">
    <citation type="submission" date="2024-05" db="EMBL/GenBank/DDBJ databases">
        <title>A draft genome resource for the thread blight pathogen Marasmius tenuissimus strain MS-2.</title>
        <authorList>
            <person name="Yulfo-Soto G.E."/>
            <person name="Baruah I.K."/>
            <person name="Amoako-Attah I."/>
            <person name="Bukari Y."/>
            <person name="Meinhardt L.W."/>
            <person name="Bailey B.A."/>
            <person name="Cohen S.P."/>
        </authorList>
    </citation>
    <scope>NUCLEOTIDE SEQUENCE [LARGE SCALE GENOMIC DNA]</scope>
    <source>
        <strain evidence="2 3">MS-2</strain>
    </source>
</reference>
<accession>A0ABR2ZQ92</accession>
<name>A0ABR2ZQ92_9AGAR</name>
<evidence type="ECO:0000313" key="3">
    <source>
        <dbReference type="Proteomes" id="UP001437256"/>
    </source>
</evidence>
<evidence type="ECO:0000313" key="2">
    <source>
        <dbReference type="EMBL" id="KAL0063069.1"/>
    </source>
</evidence>
<protein>
    <submittedName>
        <fullName evidence="2">Uncharacterized protein</fullName>
    </submittedName>
</protein>
<sequence>MDQATSSLQFNGLSKIYDSVDLAEVAQAEDDLMAEQEAAEAFPASNGLTQNNTTGNDDNDGSGAHNKGGDKDDEMEGVEEYSDTGPLRIGVETVQAGETSMRLKVPSDKVPSQSIKPPSKDVPAATSGISKVVNAHAKGASDETVAAYHRLGAQMEKFVCARNLLPEGIEFFSKTPHESSPDIICAWIMKACDSIDLETGEAKPLHEERSSYAHAQKMRAAITFLFGRIYGLGSQPWHESEVTGKMLGNPLVSEKVSLYMMSLRRRKEMIGLMWDYARLKGYWDLKPFEKQSREGSDPKAWGGPRLRRLLHLAFVLAFLCLLRVDEVLNIRMQDIQLLKDEDGQYYIQLMLPFRKTNQFGSE</sequence>
<comment type="caution">
    <text evidence="2">The sequence shown here is derived from an EMBL/GenBank/DDBJ whole genome shotgun (WGS) entry which is preliminary data.</text>
</comment>
<feature type="region of interest" description="Disordered" evidence="1">
    <location>
        <begin position="31"/>
        <end position="89"/>
    </location>
</feature>
<gene>
    <name evidence="2" type="ORF">AAF712_009976</name>
</gene>
<feature type="compositionally biased region" description="Low complexity" evidence="1">
    <location>
        <begin position="46"/>
        <end position="56"/>
    </location>
</feature>
<dbReference type="Gene3D" id="1.10.443.10">
    <property type="entry name" value="Intergrase catalytic core"/>
    <property type="match status" value="1"/>
</dbReference>
<dbReference type="InterPro" id="IPR013762">
    <property type="entry name" value="Integrase-like_cat_sf"/>
</dbReference>
<dbReference type="Proteomes" id="UP001437256">
    <property type="component" value="Unassembled WGS sequence"/>
</dbReference>
<feature type="region of interest" description="Disordered" evidence="1">
    <location>
        <begin position="104"/>
        <end position="125"/>
    </location>
</feature>
<proteinExistence type="predicted"/>
<evidence type="ECO:0000256" key="1">
    <source>
        <dbReference type="SAM" id="MobiDB-lite"/>
    </source>
</evidence>
<dbReference type="EMBL" id="JBBXMP010000088">
    <property type="protein sequence ID" value="KAL0063069.1"/>
    <property type="molecule type" value="Genomic_DNA"/>
</dbReference>
<feature type="compositionally biased region" description="Acidic residues" evidence="1">
    <location>
        <begin position="71"/>
        <end position="82"/>
    </location>
</feature>
<keyword evidence="3" id="KW-1185">Reference proteome</keyword>